<name>A0A9W6J5Q5_9HYPH</name>
<organism evidence="2 3">
    <name type="scientific">Ancylobacter dichloromethanicus</name>
    <dbReference type="NCBI Taxonomy" id="518825"/>
    <lineage>
        <taxon>Bacteria</taxon>
        <taxon>Pseudomonadati</taxon>
        <taxon>Pseudomonadota</taxon>
        <taxon>Alphaproteobacteria</taxon>
        <taxon>Hyphomicrobiales</taxon>
        <taxon>Xanthobacteraceae</taxon>
        <taxon>Ancylobacter</taxon>
    </lineage>
</organism>
<dbReference type="AlphaFoldDB" id="A0A9W6J5Q5"/>
<protein>
    <recommendedName>
        <fullName evidence="4">Acyltransferase 3 domain-containing protein</fullName>
    </recommendedName>
</protein>
<sequence>MTFFMRSRFSSFFAVSLVFSIFILAGALFPELPRGIAYFTNPIIVEFLFGAALALVVMEWRDRGVVLGGRAACVAVAVVVLAAGFVIAVELAGFRVPLVSRAVVWGVPALMIVGGLVCLEYAGYALKGRGVLLLGAASYALYLFHPVIMQGVVKLFVWFTPVSGSAGVVLVAVAALVAASIGAVIIHLTVETRILEAGRRIARRMDLSIARARFGV</sequence>
<feature type="transmembrane region" description="Helical" evidence="1">
    <location>
        <begin position="131"/>
        <end position="148"/>
    </location>
</feature>
<feature type="transmembrane region" description="Helical" evidence="1">
    <location>
        <begin position="98"/>
        <end position="119"/>
    </location>
</feature>
<comment type="caution">
    <text evidence="2">The sequence shown here is derived from an EMBL/GenBank/DDBJ whole genome shotgun (WGS) entry which is preliminary data.</text>
</comment>
<gene>
    <name evidence="2" type="ORF">GCM10017643_09520</name>
</gene>
<evidence type="ECO:0008006" key="4">
    <source>
        <dbReference type="Google" id="ProtNLM"/>
    </source>
</evidence>
<dbReference type="Proteomes" id="UP001143370">
    <property type="component" value="Unassembled WGS sequence"/>
</dbReference>
<reference evidence="2" key="2">
    <citation type="submission" date="2023-01" db="EMBL/GenBank/DDBJ databases">
        <authorList>
            <person name="Sun Q."/>
            <person name="Evtushenko L."/>
        </authorList>
    </citation>
    <scope>NUCLEOTIDE SEQUENCE</scope>
    <source>
        <strain evidence="2">VKM B-2484</strain>
    </source>
</reference>
<feature type="transmembrane region" description="Helical" evidence="1">
    <location>
        <begin position="70"/>
        <end position="92"/>
    </location>
</feature>
<feature type="transmembrane region" description="Helical" evidence="1">
    <location>
        <begin position="12"/>
        <end position="30"/>
    </location>
</feature>
<feature type="transmembrane region" description="Helical" evidence="1">
    <location>
        <begin position="36"/>
        <end position="58"/>
    </location>
</feature>
<keyword evidence="3" id="KW-1185">Reference proteome</keyword>
<evidence type="ECO:0000256" key="1">
    <source>
        <dbReference type="SAM" id="Phobius"/>
    </source>
</evidence>
<feature type="transmembrane region" description="Helical" evidence="1">
    <location>
        <begin position="168"/>
        <end position="190"/>
    </location>
</feature>
<accession>A0A9W6J5Q5</accession>
<evidence type="ECO:0000313" key="3">
    <source>
        <dbReference type="Proteomes" id="UP001143370"/>
    </source>
</evidence>
<keyword evidence="1" id="KW-0472">Membrane</keyword>
<keyword evidence="1" id="KW-1133">Transmembrane helix</keyword>
<proteinExistence type="predicted"/>
<reference evidence="2" key="1">
    <citation type="journal article" date="2014" name="Int. J. Syst. Evol. Microbiol.">
        <title>Complete genome sequence of Corynebacterium casei LMG S-19264T (=DSM 44701T), isolated from a smear-ripened cheese.</title>
        <authorList>
            <consortium name="US DOE Joint Genome Institute (JGI-PGF)"/>
            <person name="Walter F."/>
            <person name="Albersmeier A."/>
            <person name="Kalinowski J."/>
            <person name="Ruckert C."/>
        </authorList>
    </citation>
    <scope>NUCLEOTIDE SEQUENCE</scope>
    <source>
        <strain evidence="2">VKM B-2484</strain>
    </source>
</reference>
<dbReference type="EMBL" id="BSFJ01000005">
    <property type="protein sequence ID" value="GLK70837.1"/>
    <property type="molecule type" value="Genomic_DNA"/>
</dbReference>
<keyword evidence="1" id="KW-0812">Transmembrane</keyword>
<evidence type="ECO:0000313" key="2">
    <source>
        <dbReference type="EMBL" id="GLK70837.1"/>
    </source>
</evidence>
<dbReference type="RefSeq" id="WP_246544480.1">
    <property type="nucleotide sequence ID" value="NZ_JAHBGC010000020.1"/>
</dbReference>